<comment type="catalytic activity">
    <reaction evidence="1">
        <text>Hydrolysis of proteins in presence of ATP.</text>
        <dbReference type="EC" id="3.4.21.53"/>
    </reaction>
</comment>
<dbReference type="SUPFAM" id="SSF54211">
    <property type="entry name" value="Ribosomal protein S5 domain 2-like"/>
    <property type="match status" value="1"/>
</dbReference>
<keyword evidence="1" id="KW-0378">Hydrolase</keyword>
<dbReference type="PROSITE" id="PS51786">
    <property type="entry name" value="LON_PROTEOLYTIC"/>
    <property type="match status" value="1"/>
</dbReference>
<dbReference type="InterPro" id="IPR020568">
    <property type="entry name" value="Ribosomal_Su5_D2-typ_SF"/>
</dbReference>
<dbReference type="GO" id="GO:0030163">
    <property type="term" value="P:protein catabolic process"/>
    <property type="evidence" value="ECO:0007669"/>
    <property type="project" value="InterPro"/>
</dbReference>
<evidence type="ECO:0000256" key="1">
    <source>
        <dbReference type="PROSITE-ProRule" id="PRU01122"/>
    </source>
</evidence>
<dbReference type="RefSeq" id="WP_179796818.1">
    <property type="nucleotide sequence ID" value="NZ_BAABHP010000009.1"/>
</dbReference>
<keyword evidence="1" id="KW-0645">Protease</keyword>
<feature type="active site" evidence="1">
    <location>
        <position position="284"/>
    </location>
</feature>
<dbReference type="EMBL" id="JACCBN010000001">
    <property type="protein sequence ID" value="NYD39508.1"/>
    <property type="molecule type" value="Genomic_DNA"/>
</dbReference>
<dbReference type="PANTHER" id="PTHR10046">
    <property type="entry name" value="ATP DEPENDENT LON PROTEASE FAMILY MEMBER"/>
    <property type="match status" value="1"/>
</dbReference>
<dbReference type="InterPro" id="IPR036034">
    <property type="entry name" value="PDZ_sf"/>
</dbReference>
<dbReference type="GO" id="GO:0004176">
    <property type="term" value="F:ATP-dependent peptidase activity"/>
    <property type="evidence" value="ECO:0007669"/>
    <property type="project" value="UniProtKB-UniRule"/>
</dbReference>
<organism evidence="3 4">
    <name type="scientific">Actinomycetospora corticicola</name>
    <dbReference type="NCBI Taxonomy" id="663602"/>
    <lineage>
        <taxon>Bacteria</taxon>
        <taxon>Bacillati</taxon>
        <taxon>Actinomycetota</taxon>
        <taxon>Actinomycetes</taxon>
        <taxon>Pseudonocardiales</taxon>
        <taxon>Pseudonocardiaceae</taxon>
        <taxon>Actinomycetospora</taxon>
    </lineage>
</organism>
<keyword evidence="1" id="KW-0720">Serine protease</keyword>
<dbReference type="EC" id="3.4.21.53" evidence="1"/>
<dbReference type="InterPro" id="IPR008269">
    <property type="entry name" value="Lon_proteolytic"/>
</dbReference>
<dbReference type="Proteomes" id="UP000535890">
    <property type="component" value="Unassembled WGS sequence"/>
</dbReference>
<dbReference type="InterPro" id="IPR027065">
    <property type="entry name" value="Lon_Prtase"/>
</dbReference>
<sequence>MTRLRATLALGLVLAAVLGLTGATVRVPFVALGDGPTFDVLGAQDGRTIIDVTGAVPTFPTSGQLRMTTVAVTSQVTLFGAVAMWISGSHEVVPREQVYPTGQSSQQVDAENTRQFTQSEDDAQNAALRYLGYPSTVQVGDVTTPGPSVGLLRQGDRIAAIGGRPVTTPQDVVDAVGASRPGAPLVLTVVRGGTTSDVTVTTAPRPGDATKGYLGITAAAVVDAPATIRIGLADVGGPSAGLIFATAIVDKLTPGDLTGGKDIAGTGTIDASGRVGPIGGIRFKMDAARDDGATAFLVPAGNCAEAVRSAPAGLTLARVSDLREGVAAVRSIAAGQTPPTC</sequence>
<dbReference type="Gene3D" id="3.30.230.10">
    <property type="match status" value="1"/>
</dbReference>
<dbReference type="InterPro" id="IPR001478">
    <property type="entry name" value="PDZ"/>
</dbReference>
<feature type="active site" evidence="1">
    <location>
        <position position="239"/>
    </location>
</feature>
<feature type="domain" description="Lon proteolytic" evidence="2">
    <location>
        <begin position="231"/>
        <end position="332"/>
    </location>
</feature>
<protein>
    <recommendedName>
        <fullName evidence="1">endopeptidase La</fullName>
        <ecNumber evidence="1">3.4.21.53</ecNumber>
    </recommendedName>
</protein>
<keyword evidence="4" id="KW-1185">Reference proteome</keyword>
<gene>
    <name evidence="3" type="ORF">BJ983_005610</name>
</gene>
<dbReference type="InterPro" id="IPR014721">
    <property type="entry name" value="Ribsml_uS5_D2-typ_fold_subgr"/>
</dbReference>
<dbReference type="Pfam" id="PF13180">
    <property type="entry name" value="PDZ_2"/>
    <property type="match status" value="1"/>
</dbReference>
<dbReference type="GO" id="GO:0004252">
    <property type="term" value="F:serine-type endopeptidase activity"/>
    <property type="evidence" value="ECO:0007669"/>
    <property type="project" value="UniProtKB-UniRule"/>
</dbReference>
<proteinExistence type="inferred from homology"/>
<reference evidence="3 4" key="1">
    <citation type="submission" date="2020-07" db="EMBL/GenBank/DDBJ databases">
        <title>Sequencing the genomes of 1000 actinobacteria strains.</title>
        <authorList>
            <person name="Klenk H.-P."/>
        </authorList>
    </citation>
    <scope>NUCLEOTIDE SEQUENCE [LARGE SCALE GENOMIC DNA]</scope>
    <source>
        <strain evidence="3 4">DSM 45772</strain>
    </source>
</reference>
<evidence type="ECO:0000259" key="2">
    <source>
        <dbReference type="PROSITE" id="PS51786"/>
    </source>
</evidence>
<evidence type="ECO:0000313" key="4">
    <source>
        <dbReference type="Proteomes" id="UP000535890"/>
    </source>
</evidence>
<evidence type="ECO:0000313" key="3">
    <source>
        <dbReference type="EMBL" id="NYD39508.1"/>
    </source>
</evidence>
<dbReference type="Pfam" id="PF05362">
    <property type="entry name" value="Lon_C"/>
    <property type="match status" value="1"/>
</dbReference>
<dbReference type="Gene3D" id="2.30.42.10">
    <property type="match status" value="1"/>
</dbReference>
<comment type="similarity">
    <text evidence="1">Belongs to the peptidase S16 family.</text>
</comment>
<accession>A0A7Y9E1I0</accession>
<dbReference type="AlphaFoldDB" id="A0A7Y9E1I0"/>
<dbReference type="GO" id="GO:0005524">
    <property type="term" value="F:ATP binding"/>
    <property type="evidence" value="ECO:0007669"/>
    <property type="project" value="InterPro"/>
</dbReference>
<dbReference type="SUPFAM" id="SSF50156">
    <property type="entry name" value="PDZ domain-like"/>
    <property type="match status" value="1"/>
</dbReference>
<dbReference type="GO" id="GO:0006508">
    <property type="term" value="P:proteolysis"/>
    <property type="evidence" value="ECO:0007669"/>
    <property type="project" value="UniProtKB-KW"/>
</dbReference>
<comment type="caution">
    <text evidence="3">The sequence shown here is derived from an EMBL/GenBank/DDBJ whole genome shotgun (WGS) entry which is preliminary data.</text>
</comment>
<name>A0A7Y9E1I0_9PSEU</name>